<proteinExistence type="predicted"/>
<dbReference type="Proteomes" id="UP001201549">
    <property type="component" value="Unassembled WGS sequence"/>
</dbReference>
<dbReference type="EMBL" id="JAKOGG010000014">
    <property type="protein sequence ID" value="MCS4557919.1"/>
    <property type="molecule type" value="Genomic_DNA"/>
</dbReference>
<dbReference type="PANTHER" id="PTHR12526">
    <property type="entry name" value="GLYCOSYLTRANSFERASE"/>
    <property type="match status" value="1"/>
</dbReference>
<protein>
    <submittedName>
        <fullName evidence="2">Glycosyltransferase</fullName>
    </submittedName>
</protein>
<keyword evidence="3" id="KW-1185">Reference proteome</keyword>
<dbReference type="CDD" id="cd03801">
    <property type="entry name" value="GT4_PimA-like"/>
    <property type="match status" value="1"/>
</dbReference>
<evidence type="ECO:0000259" key="1">
    <source>
        <dbReference type="Pfam" id="PF00534"/>
    </source>
</evidence>
<evidence type="ECO:0000313" key="2">
    <source>
        <dbReference type="EMBL" id="MCS4557919.1"/>
    </source>
</evidence>
<evidence type="ECO:0000313" key="3">
    <source>
        <dbReference type="Proteomes" id="UP001201549"/>
    </source>
</evidence>
<accession>A0ABT2FNJ9</accession>
<gene>
    <name evidence="2" type="ORF">L9G74_15850</name>
</gene>
<dbReference type="Pfam" id="PF00534">
    <property type="entry name" value="Glycos_transf_1"/>
    <property type="match status" value="1"/>
</dbReference>
<dbReference type="InterPro" id="IPR001296">
    <property type="entry name" value="Glyco_trans_1"/>
</dbReference>
<dbReference type="RefSeq" id="WP_238897378.1">
    <property type="nucleotide sequence ID" value="NZ_JAKOGG010000014.1"/>
</dbReference>
<name>A0ABT2FNJ9_9GAMM</name>
<reference evidence="3" key="1">
    <citation type="submission" date="2023-07" db="EMBL/GenBank/DDBJ databases">
        <title>Shewanella mangrovi sp. nov., an acetaldehyde- degrading bacterium isolated from mangrove sediment.</title>
        <authorList>
            <person name="Liu Y."/>
        </authorList>
    </citation>
    <scope>NUCLEOTIDE SEQUENCE [LARGE SCALE GENOMIC DNA]</scope>
    <source>
        <strain evidence="3">C32</strain>
    </source>
</reference>
<dbReference type="SUPFAM" id="SSF53756">
    <property type="entry name" value="UDP-Glycosyltransferase/glycogen phosphorylase"/>
    <property type="match status" value="1"/>
</dbReference>
<comment type="caution">
    <text evidence="2">The sequence shown here is derived from an EMBL/GenBank/DDBJ whole genome shotgun (WGS) entry which is preliminary data.</text>
</comment>
<sequence length="418" mass="46556">MISSPLPQFTSLYAAFDRFPLPKGATTHIRQMAATLFNYCGDGLLYVAGDHDMPTLEQEQLRDASVTLLRSPVVSDSNNVLAKAMAYSEQLASVLQQRGQGLHIAHFRDPWAGVPLVDFKQQHPELALVYEVNALPSIELPMHIALPPTTIAAIKQWEQRCLDGADVIITPSKLTQAKLRLLTNTPVHYLPNGADVITDQQLEAKQAAVNAEPPRLIYFGGAQRWQGLNHLLHAMVIINQQLPVQLDLCLSLDNRQARQVKQHIRQLNLEHVVKVYFGLSQAELRPKIMQATASIAPLIACQRNMQQGCCPLKIIESMACATAVIAADLPVVHELLQAPQHGLLVPPSRPSELARACIRLLTQPELAQQMGRNGLAHIKQHFQWPAINQQLRHHYQHLLPQHSSLKRTHNECLASEPI</sequence>
<feature type="domain" description="Glycosyl transferase family 1" evidence="1">
    <location>
        <begin position="201"/>
        <end position="374"/>
    </location>
</feature>
<organism evidence="2 3">
    <name type="scientific">Shewanella electrica</name>
    <dbReference type="NCBI Taxonomy" id="515560"/>
    <lineage>
        <taxon>Bacteria</taxon>
        <taxon>Pseudomonadati</taxon>
        <taxon>Pseudomonadota</taxon>
        <taxon>Gammaproteobacteria</taxon>
        <taxon>Alteromonadales</taxon>
        <taxon>Shewanellaceae</taxon>
        <taxon>Shewanella</taxon>
    </lineage>
</organism>
<dbReference type="Gene3D" id="3.40.50.2000">
    <property type="entry name" value="Glycogen Phosphorylase B"/>
    <property type="match status" value="2"/>
</dbReference>